<dbReference type="Proteomes" id="UP000076871">
    <property type="component" value="Unassembled WGS sequence"/>
</dbReference>
<dbReference type="GeneID" id="63818965"/>
<reference evidence="1 2" key="1">
    <citation type="journal article" date="2016" name="Mol. Biol. Evol.">
        <title>Comparative Genomics of Early-Diverging Mushroom-Forming Fungi Provides Insights into the Origins of Lignocellulose Decay Capabilities.</title>
        <authorList>
            <person name="Nagy L.G."/>
            <person name="Riley R."/>
            <person name="Tritt A."/>
            <person name="Adam C."/>
            <person name="Daum C."/>
            <person name="Floudas D."/>
            <person name="Sun H."/>
            <person name="Yadav J.S."/>
            <person name="Pangilinan J."/>
            <person name="Larsson K.H."/>
            <person name="Matsuura K."/>
            <person name="Barry K."/>
            <person name="Labutti K."/>
            <person name="Kuo R."/>
            <person name="Ohm R.A."/>
            <person name="Bhattacharya S.S."/>
            <person name="Shirouzu T."/>
            <person name="Yoshinaga Y."/>
            <person name="Martin F.M."/>
            <person name="Grigoriev I.V."/>
            <person name="Hibbett D.S."/>
        </authorList>
    </citation>
    <scope>NUCLEOTIDE SEQUENCE [LARGE SCALE GENOMIC DNA]</scope>
    <source>
        <strain evidence="1 2">93-53</strain>
    </source>
</reference>
<evidence type="ECO:0000313" key="2">
    <source>
        <dbReference type="Proteomes" id="UP000076871"/>
    </source>
</evidence>
<dbReference type="RefSeq" id="XP_040762127.1">
    <property type="nucleotide sequence ID" value="XM_040901934.1"/>
</dbReference>
<keyword evidence="2" id="KW-1185">Reference proteome</keyword>
<gene>
    <name evidence="1" type="ORF">LAESUDRAFT_307724</name>
</gene>
<name>A0A165D9L0_9APHY</name>
<protein>
    <submittedName>
        <fullName evidence="1">Uncharacterized protein</fullName>
    </submittedName>
</protein>
<sequence>MHENKTILGHCFSCGRRLSTSVEHEEVDRCVHNDTLTCCSSATAVSPLSCGDHIIACSCCEILARSIVGAIAKSELELAVVACFRNCRMWQARTHESKSALSHTIIGDKLMGLDIPYCMTQSGLSGQVGKGGVV</sequence>
<dbReference type="InParanoid" id="A0A165D9L0"/>
<organism evidence="1 2">
    <name type="scientific">Laetiporus sulphureus 93-53</name>
    <dbReference type="NCBI Taxonomy" id="1314785"/>
    <lineage>
        <taxon>Eukaryota</taxon>
        <taxon>Fungi</taxon>
        <taxon>Dikarya</taxon>
        <taxon>Basidiomycota</taxon>
        <taxon>Agaricomycotina</taxon>
        <taxon>Agaricomycetes</taxon>
        <taxon>Polyporales</taxon>
        <taxon>Laetiporus</taxon>
    </lineage>
</organism>
<proteinExistence type="predicted"/>
<dbReference type="AlphaFoldDB" id="A0A165D9L0"/>
<accession>A0A165D9L0</accession>
<evidence type="ECO:0000313" key="1">
    <source>
        <dbReference type="EMBL" id="KZT04387.1"/>
    </source>
</evidence>
<dbReference type="EMBL" id="KV427637">
    <property type="protein sequence ID" value="KZT04387.1"/>
    <property type="molecule type" value="Genomic_DNA"/>
</dbReference>